<comment type="caution">
    <text evidence="1">The sequence shown here is derived from an EMBL/GenBank/DDBJ whole genome shotgun (WGS) entry which is preliminary data.</text>
</comment>
<gene>
    <name evidence="1" type="ORF">EKO24_021255</name>
</gene>
<dbReference type="RefSeq" id="WP_127029513.1">
    <property type="nucleotide sequence ID" value="NZ_RYFG02000121.1"/>
</dbReference>
<proteinExistence type="predicted"/>
<dbReference type="EMBL" id="RYFG02000121">
    <property type="protein sequence ID" value="TRW89591.1"/>
    <property type="molecule type" value="Genomic_DNA"/>
</dbReference>
<dbReference type="Proteomes" id="UP000733744">
    <property type="component" value="Unassembled WGS sequence"/>
</dbReference>
<organism evidence="1 2">
    <name type="scientific">Candidatus Methylobacter oryzae</name>
    <dbReference type="NCBI Taxonomy" id="2497749"/>
    <lineage>
        <taxon>Bacteria</taxon>
        <taxon>Pseudomonadati</taxon>
        <taxon>Pseudomonadota</taxon>
        <taxon>Gammaproteobacteria</taxon>
        <taxon>Methylococcales</taxon>
        <taxon>Methylococcaceae</taxon>
        <taxon>Methylobacter</taxon>
    </lineage>
</organism>
<accession>A0ABY3C4F4</accession>
<keyword evidence="2" id="KW-1185">Reference proteome</keyword>
<evidence type="ECO:0008006" key="3">
    <source>
        <dbReference type="Google" id="ProtNLM"/>
    </source>
</evidence>
<evidence type="ECO:0000313" key="2">
    <source>
        <dbReference type="Proteomes" id="UP000733744"/>
    </source>
</evidence>
<sequence>MSQYTLTESLYLYPTPAGAYYAVSSTKIDKPAQFLRLLLLEPQTPAMNLDTLKRLMDMKNAEQCLELLLHCQQLGWVQGVNEPIGAPEGSLEVILPDLLAAISLQGKVLLADNLGFYLSTSGFPHEVAEELSALSAEIAAIHERRSGVLSNNMGISSNAWAIVDAAGNSKVGFWPVYVGTNRFVLVISGIPYFNRPELVTLIWALSIRYA</sequence>
<reference evidence="1 2" key="1">
    <citation type="journal article" date="2019" name="Antonie Van Leeuwenhoek">
        <title>Description of 'Ca. Methylobacter oryzae' KRF1, a novel species from the environmentally important Methylobacter clade 2.</title>
        <authorList>
            <person name="Khatri K."/>
            <person name="Mohite J.A."/>
            <person name="Pandit P.S."/>
            <person name="Bahulikar R."/>
            <person name="Rahalkar M.C."/>
        </authorList>
    </citation>
    <scope>NUCLEOTIDE SEQUENCE [LARGE SCALE GENOMIC DNA]</scope>
    <source>
        <strain evidence="1 2">KRF1</strain>
    </source>
</reference>
<protein>
    <recommendedName>
        <fullName evidence="3">Roadblock/LAMTOR2 domain-containing protein</fullName>
    </recommendedName>
</protein>
<name>A0ABY3C4F4_9GAMM</name>
<evidence type="ECO:0000313" key="1">
    <source>
        <dbReference type="EMBL" id="TRW89591.1"/>
    </source>
</evidence>